<keyword evidence="3" id="KW-1185">Reference proteome</keyword>
<dbReference type="InterPro" id="IPR041261">
    <property type="entry name" value="R2K_2"/>
</dbReference>
<gene>
    <name evidence="2" type="ORF">H9626_00060</name>
</gene>
<evidence type="ECO:0000259" key="1">
    <source>
        <dbReference type="Pfam" id="PF18299"/>
    </source>
</evidence>
<protein>
    <submittedName>
        <fullName evidence="2">ATP-grasp domain-containing protein</fullName>
    </submittedName>
</protein>
<dbReference type="Pfam" id="PF18299">
    <property type="entry name" value="R2K_2"/>
    <property type="match status" value="1"/>
</dbReference>
<dbReference type="EMBL" id="JACSPQ010000001">
    <property type="protein sequence ID" value="MBD8000625.1"/>
    <property type="molecule type" value="Genomic_DNA"/>
</dbReference>
<proteinExistence type="predicted"/>
<accession>A0ABR8V769</accession>
<name>A0ABR8V769_9BACT</name>
<reference evidence="2 3" key="1">
    <citation type="submission" date="2020-08" db="EMBL/GenBank/DDBJ databases">
        <title>A Genomic Blueprint of the Chicken Gut Microbiome.</title>
        <authorList>
            <person name="Gilroy R."/>
            <person name="Ravi A."/>
            <person name="Getino M."/>
            <person name="Pursley I."/>
            <person name="Horton D.L."/>
            <person name="Alikhan N.-F."/>
            <person name="Baker D."/>
            <person name="Gharbi K."/>
            <person name="Hall N."/>
            <person name="Watson M."/>
            <person name="Adriaenssens E.M."/>
            <person name="Foster-Nyarko E."/>
            <person name="Jarju S."/>
            <person name="Secka A."/>
            <person name="Antonio M."/>
            <person name="Oren A."/>
            <person name="Chaudhuri R."/>
            <person name="La Ragione R.M."/>
            <person name="Hildebrand F."/>
            <person name="Pallen M.J."/>
        </authorList>
    </citation>
    <scope>NUCLEOTIDE SEQUENCE [LARGE SCALE GENOMIC DNA]</scope>
    <source>
        <strain evidence="2 3">Sa1YUN3</strain>
    </source>
</reference>
<organism evidence="2 3">
    <name type="scientific">Phocaeicola faecium</name>
    <dbReference type="NCBI Taxonomy" id="2762213"/>
    <lineage>
        <taxon>Bacteria</taxon>
        <taxon>Pseudomonadati</taxon>
        <taxon>Bacteroidota</taxon>
        <taxon>Bacteroidia</taxon>
        <taxon>Bacteroidales</taxon>
        <taxon>Bacteroidaceae</taxon>
        <taxon>Phocaeicola</taxon>
    </lineage>
</organism>
<feature type="domain" description="ATP-grasp" evidence="1">
    <location>
        <begin position="82"/>
        <end position="227"/>
    </location>
</feature>
<dbReference type="RefSeq" id="WP_191709169.1">
    <property type="nucleotide sequence ID" value="NZ_JACSPQ010000001.1"/>
</dbReference>
<evidence type="ECO:0000313" key="2">
    <source>
        <dbReference type="EMBL" id="MBD8000625.1"/>
    </source>
</evidence>
<dbReference type="Proteomes" id="UP000616346">
    <property type="component" value="Unassembled WGS sequence"/>
</dbReference>
<sequence>MRAFIHCDSTGYPCNTNAFTAFVGLREMGYECIFFQRYEELMANNHCKEEVIVSGIGMIRRRLQDFGIACFAINYPEELRKYLGRKIWKSTINEIANTPTAWPVFVKSVEGKRLSGRVINSIHNLVGCGCCDNNYEVLCSEPVDFIAEWRVFVRYGKILDVRPYKGDWKVHYDPNVIECAIKDYITAPNAYGIDFGVTSSGETLLVEVNEGYALGCYGLFPHLYAKLVLTRWAELTGTSDEYGYV</sequence>
<evidence type="ECO:0000313" key="3">
    <source>
        <dbReference type="Proteomes" id="UP000616346"/>
    </source>
</evidence>
<comment type="caution">
    <text evidence="2">The sequence shown here is derived from an EMBL/GenBank/DDBJ whole genome shotgun (WGS) entry which is preliminary data.</text>
</comment>